<evidence type="ECO:0000313" key="1">
    <source>
        <dbReference type="EMBL" id="KAK7925251.1"/>
    </source>
</evidence>
<keyword evidence="2" id="KW-1185">Reference proteome</keyword>
<evidence type="ECO:0000313" key="2">
    <source>
        <dbReference type="Proteomes" id="UP001460270"/>
    </source>
</evidence>
<organism evidence="1 2">
    <name type="scientific">Mugilogobius chulae</name>
    <name type="common">yellowstripe goby</name>
    <dbReference type="NCBI Taxonomy" id="88201"/>
    <lineage>
        <taxon>Eukaryota</taxon>
        <taxon>Metazoa</taxon>
        <taxon>Chordata</taxon>
        <taxon>Craniata</taxon>
        <taxon>Vertebrata</taxon>
        <taxon>Euteleostomi</taxon>
        <taxon>Actinopterygii</taxon>
        <taxon>Neopterygii</taxon>
        <taxon>Teleostei</taxon>
        <taxon>Neoteleostei</taxon>
        <taxon>Acanthomorphata</taxon>
        <taxon>Gobiaria</taxon>
        <taxon>Gobiiformes</taxon>
        <taxon>Gobioidei</taxon>
        <taxon>Gobiidae</taxon>
        <taxon>Gobionellinae</taxon>
        <taxon>Mugilogobius</taxon>
    </lineage>
</organism>
<dbReference type="Proteomes" id="UP001460270">
    <property type="component" value="Unassembled WGS sequence"/>
</dbReference>
<dbReference type="EMBL" id="JBBPFD010000005">
    <property type="protein sequence ID" value="KAK7925251.1"/>
    <property type="molecule type" value="Genomic_DNA"/>
</dbReference>
<sequence>MFVEETVPSAGHPELSHMSLCRPDPSFHHISEDTQGGPGQDLGFWTNHMAHYQKEKCVMDCKALGQVLIHVMVKNMLYIYKLSKLIQLNSEDSLTKPVPLVGHFHYEASVKSVFESKQPEVEMS</sequence>
<comment type="caution">
    <text evidence="1">The sequence shown here is derived from an EMBL/GenBank/DDBJ whole genome shotgun (WGS) entry which is preliminary data.</text>
</comment>
<gene>
    <name evidence="1" type="ORF">WMY93_007561</name>
</gene>
<reference evidence="2" key="1">
    <citation type="submission" date="2024-04" db="EMBL/GenBank/DDBJ databases">
        <title>Salinicola lusitanus LLJ914,a marine bacterium isolated from the Okinawa Trough.</title>
        <authorList>
            <person name="Li J."/>
        </authorList>
    </citation>
    <scope>NUCLEOTIDE SEQUENCE [LARGE SCALE GENOMIC DNA]</scope>
</reference>
<proteinExistence type="predicted"/>
<protein>
    <submittedName>
        <fullName evidence="1">Uncharacterized protein</fullName>
    </submittedName>
</protein>
<accession>A0AAW0PES6</accession>
<dbReference type="AlphaFoldDB" id="A0AAW0PES6"/>
<name>A0AAW0PES6_9GOBI</name>